<keyword evidence="4" id="KW-1185">Reference proteome</keyword>
<dbReference type="AlphaFoldDB" id="C5M6Y7"/>
<organism evidence="3 4">
    <name type="scientific">Candida tropicalis (strain ATCC MYA-3404 / T1)</name>
    <name type="common">Yeast</name>
    <dbReference type="NCBI Taxonomy" id="294747"/>
    <lineage>
        <taxon>Eukaryota</taxon>
        <taxon>Fungi</taxon>
        <taxon>Dikarya</taxon>
        <taxon>Ascomycota</taxon>
        <taxon>Saccharomycotina</taxon>
        <taxon>Pichiomycetes</taxon>
        <taxon>Debaryomycetaceae</taxon>
        <taxon>Candida/Lodderomyces clade</taxon>
        <taxon>Candida</taxon>
    </lineage>
</organism>
<dbReference type="Pfam" id="PF08058">
    <property type="entry name" value="NPCC"/>
    <property type="match status" value="1"/>
</dbReference>
<evidence type="ECO:0000313" key="4">
    <source>
        <dbReference type="Proteomes" id="UP000002037"/>
    </source>
</evidence>
<reference evidence="3 4" key="1">
    <citation type="journal article" date="2009" name="Nature">
        <title>Evolution of pathogenicity and sexual reproduction in eight Candida genomes.</title>
        <authorList>
            <person name="Butler G."/>
            <person name="Rasmussen M.D."/>
            <person name="Lin M.F."/>
            <person name="Santos M.A."/>
            <person name="Sakthikumar S."/>
            <person name="Munro C.A."/>
            <person name="Rheinbay E."/>
            <person name="Grabherr M."/>
            <person name="Forche A."/>
            <person name="Reedy J.L."/>
            <person name="Agrafioti I."/>
            <person name="Arnaud M.B."/>
            <person name="Bates S."/>
            <person name="Brown A.J."/>
            <person name="Brunke S."/>
            <person name="Costanzo M.C."/>
            <person name="Fitzpatrick D.A."/>
            <person name="de Groot P.W."/>
            <person name="Harris D."/>
            <person name="Hoyer L.L."/>
            <person name="Hube B."/>
            <person name="Klis F.M."/>
            <person name="Kodira C."/>
            <person name="Lennard N."/>
            <person name="Logue M.E."/>
            <person name="Martin R."/>
            <person name="Neiman A.M."/>
            <person name="Nikolaou E."/>
            <person name="Quail M.A."/>
            <person name="Quinn J."/>
            <person name="Santos M.C."/>
            <person name="Schmitzberger F.F."/>
            <person name="Sherlock G."/>
            <person name="Shah P."/>
            <person name="Silverstein K.A."/>
            <person name="Skrzypek M.S."/>
            <person name="Soll D."/>
            <person name="Staggs R."/>
            <person name="Stansfield I."/>
            <person name="Stumpf M.P."/>
            <person name="Sudbery P.E."/>
            <person name="Srikantha T."/>
            <person name="Zeng Q."/>
            <person name="Berman J."/>
            <person name="Berriman M."/>
            <person name="Heitman J."/>
            <person name="Gow N.A."/>
            <person name="Lorenz M.C."/>
            <person name="Birren B.W."/>
            <person name="Kellis M."/>
            <person name="Cuomo C.A."/>
        </authorList>
    </citation>
    <scope>NUCLEOTIDE SEQUENCE [LARGE SCALE GENOMIC DNA]</scope>
    <source>
        <strain evidence="4">ATCC MYA-3404 / T1</strain>
    </source>
</reference>
<dbReference type="PANTHER" id="PTHR28003">
    <property type="entry name" value="NUCLEOPORIN POM34"/>
    <property type="match status" value="1"/>
</dbReference>
<dbReference type="Proteomes" id="UP000002037">
    <property type="component" value="Unassembled WGS sequence"/>
</dbReference>
<dbReference type="GO" id="GO:0005640">
    <property type="term" value="C:nuclear outer membrane"/>
    <property type="evidence" value="ECO:0007669"/>
    <property type="project" value="TreeGrafter"/>
</dbReference>
<evidence type="ECO:0000313" key="3">
    <source>
        <dbReference type="EMBL" id="EER34757.1"/>
    </source>
</evidence>
<name>C5M6Y7_CANTT</name>
<dbReference type="PANTHER" id="PTHR28003:SF1">
    <property type="entry name" value="NUCLEOPORIN POM34"/>
    <property type="match status" value="1"/>
</dbReference>
<dbReference type="InterPro" id="IPR012578">
    <property type="entry name" value="Nucl_pore_cmplx"/>
</dbReference>
<feature type="transmembrane region" description="Helical" evidence="2">
    <location>
        <begin position="270"/>
        <end position="292"/>
    </location>
</feature>
<dbReference type="GO" id="GO:0070762">
    <property type="term" value="C:nuclear pore transmembrane ring"/>
    <property type="evidence" value="ECO:0007669"/>
    <property type="project" value="TreeGrafter"/>
</dbReference>
<evidence type="ECO:0000256" key="2">
    <source>
        <dbReference type="SAM" id="Phobius"/>
    </source>
</evidence>
<dbReference type="HOGENOM" id="CLU_037642_0_0_1"/>
<dbReference type="KEGG" id="ctp:CTRG_01618"/>
<dbReference type="STRING" id="294747.C5M6Y7"/>
<dbReference type="GO" id="GO:0006606">
    <property type="term" value="P:protein import into nucleus"/>
    <property type="evidence" value="ECO:0007669"/>
    <property type="project" value="TreeGrafter"/>
</dbReference>
<dbReference type="RefSeq" id="XP_002547312.1">
    <property type="nucleotide sequence ID" value="XM_002547266.1"/>
</dbReference>
<dbReference type="eggNOG" id="ENOG502SEBV">
    <property type="taxonomic scope" value="Eukaryota"/>
</dbReference>
<dbReference type="GO" id="GO:0030474">
    <property type="term" value="P:spindle pole body duplication"/>
    <property type="evidence" value="ECO:0007669"/>
    <property type="project" value="TreeGrafter"/>
</dbReference>
<feature type="region of interest" description="Disordered" evidence="1">
    <location>
        <begin position="58"/>
        <end position="77"/>
    </location>
</feature>
<keyword evidence="2" id="KW-0812">Transmembrane</keyword>
<dbReference type="VEuPathDB" id="FungiDB:CTRG_01618"/>
<protein>
    <submittedName>
        <fullName evidence="3">Uncharacterized protein</fullName>
    </submittedName>
</protein>
<dbReference type="OrthoDB" id="429932at2759"/>
<evidence type="ECO:0000256" key="1">
    <source>
        <dbReference type="SAM" id="MobiDB-lite"/>
    </source>
</evidence>
<keyword evidence="2" id="KW-0472">Membrane</keyword>
<dbReference type="EMBL" id="GG692396">
    <property type="protein sequence ID" value="EER34757.1"/>
    <property type="molecule type" value="Genomic_DNA"/>
</dbReference>
<dbReference type="GeneID" id="8301268"/>
<gene>
    <name evidence="3" type="ORF">CTRG_01618</name>
</gene>
<sequence>MSESTLNDTVYQDAVSFTQPYNRVYPRIDSSIVKTPTILQKLPDNSLSSLNFGNIKQEQQQQVQQEDKAITNPLPTSSSSILRDASFKVLQTKLSLKQHKKEEQEELDRVRNLDRPMYYKPPSSNFKDSFYGIKDCVPPNVKLSDQESKFDRRNENRIPIFVSREVRKQDPQEILNSIRAEFDEGDLDDYVGDQPTGSWENPIVKKALSRQIDLEYQFKVLLKNVFYLLVFSFFKSSISKFVSIYELKLKSSQPHVYGQQEQNGTSSMEFYILLLSKIVVVYFIINIVIPLIRLLKGQDQCYDLPLSINQRKLLGLRVKDVPEDYVIDEKAELTLKQRRYDLENEGKQPYKPIPKYNKLNDYSVFNINKKPTTEVVKNQSLYQVRKQDPTALSNQSTAGLNFLKSRSRDGNISSKYSQETVNKAQAKFEKNFDIKFNFT</sequence>
<proteinExistence type="predicted"/>
<feature type="transmembrane region" description="Helical" evidence="2">
    <location>
        <begin position="225"/>
        <end position="245"/>
    </location>
</feature>
<accession>C5M6Y7</accession>
<keyword evidence="2" id="KW-1133">Transmembrane helix</keyword>